<dbReference type="PANTHER" id="PTHR36836:SF1">
    <property type="entry name" value="COLANIC ACID BIOSYNTHESIS PROTEIN WCAK"/>
    <property type="match status" value="1"/>
</dbReference>
<sequence length="406" mass="46145">MIDAFSTLHVGNGALIDNTYKLCKQYLGEDVEILSIDAPTNEGRFPVVRADIFTDYGGTFIQKLKKALSIIFFFFIEYLNTILFRNKLRLPWPKRFADFLSAVDQANICVSLSGETINDHYRPHMYLRLLTYYLTIVKGKKFIVFPQSIGPVFRPTSKWLLRKTLGDAHTIFARDIPSFELARALWADKAVSIVFCPDVATTQESTPHPLPTPSEKKTIGLTVSDIPKAEMGVTNDYLPELLDGITSTLDQESFNILLMPSNYRHGSRSADYATCLEAKKFLEERGFSASILPDQIVHPDTYQGLQKNLYAFLSTRMHVGILATSAGIPTMMINTQHKIRSYMSLMGMEDFTVELDQLHTIPEKLNRLINENKELRFRLKQGNEHLRQQVTDAMITMSKSVLEEQS</sequence>
<dbReference type="PANTHER" id="PTHR36836">
    <property type="entry name" value="COLANIC ACID BIOSYNTHESIS PROTEIN WCAK"/>
    <property type="match status" value="1"/>
</dbReference>
<dbReference type="InterPro" id="IPR007345">
    <property type="entry name" value="Polysacch_pyruvyl_Trfase"/>
</dbReference>
<dbReference type="EMBL" id="CR555306">
    <property type="protein sequence ID" value="CAI06951.1"/>
    <property type="molecule type" value="Genomic_DNA"/>
</dbReference>
<name>Q5P6W0_AROAE</name>
<proteinExistence type="predicted"/>
<dbReference type="Pfam" id="PF04230">
    <property type="entry name" value="PS_pyruv_trans"/>
    <property type="match status" value="1"/>
</dbReference>
<evidence type="ECO:0000313" key="2">
    <source>
        <dbReference type="EMBL" id="CAI06951.1"/>
    </source>
</evidence>
<gene>
    <name evidence="2" type="ORF">ebA1512</name>
</gene>
<keyword evidence="3" id="KW-1185">Reference proteome</keyword>
<dbReference type="STRING" id="76114.ebA1512"/>
<dbReference type="eggNOG" id="COG2327">
    <property type="taxonomic scope" value="Bacteria"/>
</dbReference>
<feature type="domain" description="Polysaccharide pyruvyl transferase" evidence="1">
    <location>
        <begin position="10"/>
        <end position="336"/>
    </location>
</feature>
<evidence type="ECO:0000259" key="1">
    <source>
        <dbReference type="Pfam" id="PF04230"/>
    </source>
</evidence>
<organism evidence="2 3">
    <name type="scientific">Aromatoleum aromaticum (strain DSM 19018 / LMG 30748 / EbN1)</name>
    <name type="common">Azoarcus sp. (strain EbN1)</name>
    <dbReference type="NCBI Taxonomy" id="76114"/>
    <lineage>
        <taxon>Bacteria</taxon>
        <taxon>Pseudomonadati</taxon>
        <taxon>Pseudomonadota</taxon>
        <taxon>Betaproteobacteria</taxon>
        <taxon>Rhodocyclales</taxon>
        <taxon>Rhodocyclaceae</taxon>
        <taxon>Aromatoleum</taxon>
    </lineage>
</organism>
<dbReference type="AlphaFoldDB" id="Q5P6W0"/>
<protein>
    <recommendedName>
        <fullName evidence="1">Polysaccharide pyruvyl transferase domain-containing protein</fullName>
    </recommendedName>
</protein>
<reference evidence="2 3" key="1">
    <citation type="journal article" date="2005" name="Arch. Microbiol.">
        <title>The genome sequence of an anaerobic aromatic-degrading denitrifying bacterium, strain EbN1.</title>
        <authorList>
            <person name="Rabus R."/>
            <person name="Kube M."/>
            <person name="Heider J."/>
            <person name="Beck A."/>
            <person name="Heitmann K."/>
            <person name="Widdel F."/>
            <person name="Reinhardt R."/>
        </authorList>
    </citation>
    <scope>NUCLEOTIDE SEQUENCE [LARGE SCALE GENOMIC DNA]</scope>
    <source>
        <strain evidence="2 3">EbN1</strain>
    </source>
</reference>
<evidence type="ECO:0000313" key="3">
    <source>
        <dbReference type="Proteomes" id="UP000006552"/>
    </source>
</evidence>
<dbReference type="Proteomes" id="UP000006552">
    <property type="component" value="Chromosome"/>
</dbReference>
<dbReference type="KEGG" id="eba:ebA1512"/>
<accession>Q5P6W0</accession>
<dbReference type="HOGENOM" id="CLU_677306_0_0_4"/>